<dbReference type="InterPro" id="IPR018253">
    <property type="entry name" value="DnaJ_domain_CS"/>
</dbReference>
<dbReference type="PROSITE" id="PS50076">
    <property type="entry name" value="DNAJ_2"/>
    <property type="match status" value="1"/>
</dbReference>
<dbReference type="GO" id="GO:0051082">
    <property type="term" value="F:unfolded protein binding"/>
    <property type="evidence" value="ECO:0007669"/>
    <property type="project" value="InterPro"/>
</dbReference>
<dbReference type="STRING" id="655015.B1812_06355"/>
<dbReference type="Gene3D" id="2.60.260.20">
    <property type="entry name" value="Urease metallochaperone UreE, N-terminal domain"/>
    <property type="match status" value="2"/>
</dbReference>
<dbReference type="GO" id="GO:0005737">
    <property type="term" value="C:cytoplasm"/>
    <property type="evidence" value="ECO:0007669"/>
    <property type="project" value="TreeGrafter"/>
</dbReference>
<dbReference type="FunFam" id="2.60.260.20:FF:000013">
    <property type="entry name" value="DnaJ subfamily B member 11"/>
    <property type="match status" value="1"/>
</dbReference>
<evidence type="ECO:0000256" key="1">
    <source>
        <dbReference type="SAM" id="MobiDB-lite"/>
    </source>
</evidence>
<dbReference type="EMBL" id="CP019948">
    <property type="protein sequence ID" value="ARN83437.1"/>
    <property type="molecule type" value="Genomic_DNA"/>
</dbReference>
<sequence>MKDPYETLGVAKTATPEEIKKAYLRHAKKLHPDLNPGNKRAEERFKEVSSANDFLSDPERRRRYDAGEIDAAGAEKPQHKFYRDYAGGSRNPYQTQSAYADFADADDYFAELLRRRAQEESRARGADQHYRLEIDFLEAVNGAKKEIGLPHGERLDVAIPAGIEDGQVLRLRGKGGRSPGEGDAGDALIEISVRPHPFFSRDGDDIRVDLPITVVEAALGAEVKAPTPSGHVLLKIPKGSNTGTMLRLKGKGVLRGGKRGDELVRLQVVMPAQPEPELEAFLSSWRPAAPYDPRREMEQRS</sequence>
<feature type="compositionally biased region" description="Basic and acidic residues" evidence="1">
    <location>
        <begin position="57"/>
        <end position="66"/>
    </location>
</feature>
<evidence type="ECO:0000313" key="3">
    <source>
        <dbReference type="EMBL" id="ARN83437.1"/>
    </source>
</evidence>
<dbReference type="InterPro" id="IPR036869">
    <property type="entry name" value="J_dom_sf"/>
</dbReference>
<dbReference type="PRINTS" id="PR00625">
    <property type="entry name" value="JDOMAIN"/>
</dbReference>
<evidence type="ECO:0000259" key="2">
    <source>
        <dbReference type="PROSITE" id="PS50076"/>
    </source>
</evidence>
<dbReference type="InterPro" id="IPR001623">
    <property type="entry name" value="DnaJ_domain"/>
</dbReference>
<dbReference type="CDD" id="cd10747">
    <property type="entry name" value="DnaJ_C"/>
    <property type="match status" value="1"/>
</dbReference>
<gene>
    <name evidence="3" type="ORF">B1812_06355</name>
</gene>
<dbReference type="GO" id="GO:0042026">
    <property type="term" value="P:protein refolding"/>
    <property type="evidence" value="ECO:0007669"/>
    <property type="project" value="TreeGrafter"/>
</dbReference>
<dbReference type="KEGG" id="mbry:B1812_06355"/>
<dbReference type="PANTHER" id="PTHR43096">
    <property type="entry name" value="DNAJ HOMOLOG 1, MITOCHONDRIAL-RELATED"/>
    <property type="match status" value="1"/>
</dbReference>
<dbReference type="Gene3D" id="1.10.287.110">
    <property type="entry name" value="DnaJ domain"/>
    <property type="match status" value="1"/>
</dbReference>
<proteinExistence type="predicted"/>
<name>A0A1W6N0V2_9HYPH</name>
<accession>A0A1W6N0V2</accession>
<dbReference type="PROSITE" id="PS00636">
    <property type="entry name" value="DNAJ_1"/>
    <property type="match status" value="1"/>
</dbReference>
<feature type="region of interest" description="Disordered" evidence="1">
    <location>
        <begin position="30"/>
        <end position="72"/>
    </location>
</feature>
<dbReference type="InterPro" id="IPR008971">
    <property type="entry name" value="HSP40/DnaJ_pept-bd"/>
</dbReference>
<evidence type="ECO:0000313" key="4">
    <source>
        <dbReference type="Proteomes" id="UP000193978"/>
    </source>
</evidence>
<dbReference type="PANTHER" id="PTHR43096:SF10">
    <property type="entry name" value="CHAPERONE PROTEIN DNAJ A6, CHLOROPLASTIC"/>
    <property type="match status" value="1"/>
</dbReference>
<dbReference type="SUPFAM" id="SSF46565">
    <property type="entry name" value="Chaperone J-domain"/>
    <property type="match status" value="1"/>
</dbReference>
<dbReference type="AlphaFoldDB" id="A0A1W6N0V2"/>
<dbReference type="SMART" id="SM00271">
    <property type="entry name" value="DnaJ"/>
    <property type="match status" value="1"/>
</dbReference>
<dbReference type="RefSeq" id="WP_085773553.1">
    <property type="nucleotide sequence ID" value="NZ_AP027149.1"/>
</dbReference>
<dbReference type="Pfam" id="PF00226">
    <property type="entry name" value="DnaJ"/>
    <property type="match status" value="1"/>
</dbReference>
<dbReference type="SUPFAM" id="SSF49493">
    <property type="entry name" value="HSP40/DnaJ peptide-binding domain"/>
    <property type="match status" value="2"/>
</dbReference>
<reference evidence="3 4" key="1">
    <citation type="submission" date="2017-02" db="EMBL/GenBank/DDBJ databases">
        <authorList>
            <person name="Peterson S.W."/>
        </authorList>
    </citation>
    <scope>NUCLEOTIDE SEQUENCE [LARGE SCALE GENOMIC DNA]</scope>
    <source>
        <strain evidence="3 4">S285</strain>
    </source>
</reference>
<keyword evidence="4" id="KW-1185">Reference proteome</keyword>
<dbReference type="OrthoDB" id="9779889at2"/>
<organism evidence="3 4">
    <name type="scientific">Methylocystis bryophila</name>
    <dbReference type="NCBI Taxonomy" id="655015"/>
    <lineage>
        <taxon>Bacteria</taxon>
        <taxon>Pseudomonadati</taxon>
        <taxon>Pseudomonadota</taxon>
        <taxon>Alphaproteobacteria</taxon>
        <taxon>Hyphomicrobiales</taxon>
        <taxon>Methylocystaceae</taxon>
        <taxon>Methylocystis</taxon>
    </lineage>
</organism>
<feature type="domain" description="J" evidence="2">
    <location>
        <begin position="3"/>
        <end position="68"/>
    </location>
</feature>
<dbReference type="Proteomes" id="UP000193978">
    <property type="component" value="Chromosome"/>
</dbReference>
<dbReference type="CDD" id="cd06257">
    <property type="entry name" value="DnaJ"/>
    <property type="match status" value="1"/>
</dbReference>
<dbReference type="InterPro" id="IPR002939">
    <property type="entry name" value="DnaJ_C"/>
</dbReference>
<protein>
    <submittedName>
        <fullName evidence="3">Molecular chaperone DnaJ</fullName>
    </submittedName>
</protein>
<dbReference type="Pfam" id="PF01556">
    <property type="entry name" value="DnaJ_C"/>
    <property type="match status" value="1"/>
</dbReference>